<accession>A0A921FUZ6</accession>
<evidence type="ECO:0000313" key="2">
    <source>
        <dbReference type="Proteomes" id="UP000698173"/>
    </source>
</evidence>
<sequence length="82" mass="9640">MDYAQLLNEVKMRSDDEVKIIAKQYGLDFSKSEIRALRPLLDEISFHWLFTGIPEMFINKVRVAIGDKKTEILFKKYLDSTK</sequence>
<evidence type="ECO:0000313" key="1">
    <source>
        <dbReference type="EMBL" id="HJF30183.1"/>
    </source>
</evidence>
<organism evidence="1 2">
    <name type="scientific">Sporosarcina psychrophila</name>
    <name type="common">Bacillus psychrophilus</name>
    <dbReference type="NCBI Taxonomy" id="1476"/>
    <lineage>
        <taxon>Bacteria</taxon>
        <taxon>Bacillati</taxon>
        <taxon>Bacillota</taxon>
        <taxon>Bacilli</taxon>
        <taxon>Bacillales</taxon>
        <taxon>Caryophanaceae</taxon>
        <taxon>Sporosarcina</taxon>
    </lineage>
</organism>
<proteinExistence type="predicted"/>
<dbReference type="AlphaFoldDB" id="A0A921FUZ6"/>
<comment type="caution">
    <text evidence="1">The sequence shown here is derived from an EMBL/GenBank/DDBJ whole genome shotgun (WGS) entry which is preliminary data.</text>
</comment>
<dbReference type="EMBL" id="DYWT01000003">
    <property type="protein sequence ID" value="HJF30183.1"/>
    <property type="molecule type" value="Genomic_DNA"/>
</dbReference>
<gene>
    <name evidence="1" type="ORF">K8V56_00160</name>
</gene>
<dbReference type="Proteomes" id="UP000698173">
    <property type="component" value="Unassembled WGS sequence"/>
</dbReference>
<reference evidence="1" key="2">
    <citation type="submission" date="2021-09" db="EMBL/GenBank/DDBJ databases">
        <authorList>
            <person name="Gilroy R."/>
        </authorList>
    </citation>
    <scope>NUCLEOTIDE SEQUENCE</scope>
    <source>
        <strain evidence="1">CHK171-7178</strain>
    </source>
</reference>
<reference evidence="1" key="1">
    <citation type="journal article" date="2021" name="PeerJ">
        <title>Extensive microbial diversity within the chicken gut microbiome revealed by metagenomics and culture.</title>
        <authorList>
            <person name="Gilroy R."/>
            <person name="Ravi A."/>
            <person name="Getino M."/>
            <person name="Pursley I."/>
            <person name="Horton D.L."/>
            <person name="Alikhan N.F."/>
            <person name="Baker D."/>
            <person name="Gharbi K."/>
            <person name="Hall N."/>
            <person name="Watson M."/>
            <person name="Adriaenssens E.M."/>
            <person name="Foster-Nyarko E."/>
            <person name="Jarju S."/>
            <person name="Secka A."/>
            <person name="Antonio M."/>
            <person name="Oren A."/>
            <person name="Chaudhuri R.R."/>
            <person name="La Ragione R."/>
            <person name="Hildebrand F."/>
            <person name="Pallen M.J."/>
        </authorList>
    </citation>
    <scope>NUCLEOTIDE SEQUENCE</scope>
    <source>
        <strain evidence="1">CHK171-7178</strain>
    </source>
</reference>
<protein>
    <submittedName>
        <fullName evidence="1">Uncharacterized protein</fullName>
    </submittedName>
</protein>
<name>A0A921FUZ6_SPOPS</name>